<comment type="similarity">
    <text evidence="2">Belongs to the SspH family.</text>
</comment>
<dbReference type="GO" id="GO:0030435">
    <property type="term" value="P:sporulation resulting in formation of a cellular spore"/>
    <property type="evidence" value="ECO:0007669"/>
    <property type="project" value="UniProtKB-KW"/>
</dbReference>
<proteinExistence type="inferred from homology"/>
<dbReference type="GO" id="GO:0042601">
    <property type="term" value="C:endospore-forming forespore"/>
    <property type="evidence" value="ECO:0007669"/>
    <property type="project" value="InterPro"/>
</dbReference>
<accession>A0A1G8KC72</accession>
<gene>
    <name evidence="4" type="ORF">SAMN05192534_14410</name>
</gene>
<evidence type="ECO:0000256" key="3">
    <source>
        <dbReference type="ARBA" id="ARBA00022969"/>
    </source>
</evidence>
<dbReference type="NCBIfam" id="TIGR02861">
    <property type="entry name" value="SASP_H"/>
    <property type="match status" value="1"/>
</dbReference>
<dbReference type="Pfam" id="PF08141">
    <property type="entry name" value="SspH"/>
    <property type="match status" value="1"/>
</dbReference>
<dbReference type="RefSeq" id="WP_091276947.1">
    <property type="nucleotide sequence ID" value="NZ_FNDK01000044.1"/>
</dbReference>
<evidence type="ECO:0000256" key="2">
    <source>
        <dbReference type="ARBA" id="ARBA00006573"/>
    </source>
</evidence>
<name>A0A1G8KC72_9BACI</name>
<evidence type="ECO:0000256" key="1">
    <source>
        <dbReference type="ARBA" id="ARBA00004288"/>
    </source>
</evidence>
<dbReference type="Proteomes" id="UP000199163">
    <property type="component" value="Unassembled WGS sequence"/>
</dbReference>
<evidence type="ECO:0000313" key="5">
    <source>
        <dbReference type="Proteomes" id="UP000199163"/>
    </source>
</evidence>
<sequence length="59" mass="6657">MNGQRAQELSLSSKTKKVFFNGKRVYIDNVFQQVGVATIHYDDKPNKIEGVPVTSLTEE</sequence>
<dbReference type="OrthoDB" id="1683648at2"/>
<evidence type="ECO:0000313" key="4">
    <source>
        <dbReference type="EMBL" id="SDI40460.1"/>
    </source>
</evidence>
<dbReference type="GO" id="GO:0030436">
    <property type="term" value="P:asexual sporulation"/>
    <property type="evidence" value="ECO:0007669"/>
    <property type="project" value="InterPro"/>
</dbReference>
<reference evidence="4 5" key="1">
    <citation type="submission" date="2016-10" db="EMBL/GenBank/DDBJ databases">
        <authorList>
            <person name="de Groot N.N."/>
        </authorList>
    </citation>
    <scope>NUCLEOTIDE SEQUENCE [LARGE SCALE GENOMIC DNA]</scope>
    <source>
        <strain evidence="4 5">DSM 21632</strain>
    </source>
</reference>
<keyword evidence="3" id="KW-0749">Sporulation</keyword>
<organism evidence="4 5">
    <name type="scientific">Alteribacillus persepolensis</name>
    <dbReference type="NCBI Taxonomy" id="568899"/>
    <lineage>
        <taxon>Bacteria</taxon>
        <taxon>Bacillati</taxon>
        <taxon>Bacillota</taxon>
        <taxon>Bacilli</taxon>
        <taxon>Bacillales</taxon>
        <taxon>Bacillaceae</taxon>
        <taxon>Alteribacillus</taxon>
    </lineage>
</organism>
<keyword evidence="5" id="KW-1185">Reference proteome</keyword>
<dbReference type="AlphaFoldDB" id="A0A1G8KC72"/>
<dbReference type="InterPro" id="IPR012610">
    <property type="entry name" value="SASP_SspH"/>
</dbReference>
<protein>
    <submittedName>
        <fullName evidence="4">Small acid-soluble spore protein, H-type</fullName>
    </submittedName>
</protein>
<dbReference type="EMBL" id="FNDK01000044">
    <property type="protein sequence ID" value="SDI40460.1"/>
    <property type="molecule type" value="Genomic_DNA"/>
</dbReference>
<comment type="subcellular location">
    <subcellularLocation>
        <location evidence="1">Spore core</location>
    </subcellularLocation>
</comment>